<dbReference type="GO" id="GO:0004482">
    <property type="term" value="F:mRNA 5'-cap (guanine-N7-)-methyltransferase activity"/>
    <property type="evidence" value="ECO:0007669"/>
    <property type="project" value="InterPro"/>
</dbReference>
<dbReference type="EMBL" id="HBUF01055750">
    <property type="protein sequence ID" value="CAG6623814.1"/>
    <property type="molecule type" value="Transcribed_RNA"/>
</dbReference>
<dbReference type="Pfam" id="PF14318">
    <property type="entry name" value="Mononeg_mRNAcap"/>
    <property type="match status" value="1"/>
</dbReference>
<evidence type="ECO:0000256" key="2">
    <source>
        <dbReference type="ARBA" id="ARBA00022801"/>
    </source>
</evidence>
<dbReference type="EMBL" id="HBUF01055754">
    <property type="protein sequence ID" value="CAG6623831.1"/>
    <property type="molecule type" value="Transcribed_RNA"/>
</dbReference>
<keyword evidence="2" id="KW-0378">Hydrolase</keyword>
<evidence type="ECO:0000259" key="4">
    <source>
        <dbReference type="PROSITE" id="PS51590"/>
    </source>
</evidence>
<keyword evidence="1" id="KW-0489">Methyltransferase</keyword>
<dbReference type="InterPro" id="IPR025786">
    <property type="entry name" value="Mononega_L_MeTrfase"/>
</dbReference>
<dbReference type="GO" id="GO:0003968">
    <property type="term" value="F:RNA-directed RNA polymerase activity"/>
    <property type="evidence" value="ECO:0007669"/>
    <property type="project" value="UniProtKB-KW"/>
</dbReference>
<keyword evidence="5" id="KW-0808">Transferase</keyword>
<dbReference type="Pfam" id="PF00946">
    <property type="entry name" value="Mononeg_RNA_pol"/>
    <property type="match status" value="1"/>
</dbReference>
<keyword evidence="5" id="KW-0548">Nucleotidyltransferase</keyword>
<dbReference type="InterPro" id="IPR026890">
    <property type="entry name" value="Mononeg_mRNAcap"/>
</dbReference>
<name>A0A8D8Q347_9HEMI</name>
<accession>A0A8D8Q347</accession>
<evidence type="ECO:0000313" key="5">
    <source>
        <dbReference type="EMBL" id="CAG6623814.1"/>
    </source>
</evidence>
<evidence type="ECO:0000256" key="1">
    <source>
        <dbReference type="ARBA" id="ARBA00022603"/>
    </source>
</evidence>
<sequence length="2262" mass="257313">MDNLCLDTHLNSPLSVTKIVSGLDEIHRYVSSPNKSIRQIKIDIQNICHYSRVPLTTTFRHDVYSLSSNMIEDFISLPISHHSIMKINQDWSCMMTTVPYEFCKLSSETTAHDHILKLESARADPDFSIYERYEQARSVFEEGVVASAKPTTTYQDYSPHLTRWKQLAPGYFELNIQTTDSEWRMIISRSLWLIIYRGNYWLLSRNHFLMYSDILAQRTLVILSTLLARHYQRTNYPSLDEIRSTFTLGDDLVTTFGNEGYSLLALWEPIVVGQVLTRQEDPAVDNQSFLTSIRTSFITTIPNQETYLTHCFDEIIIPLVANCPTEAVMQLFGLYRIWGHPTIDEIKGVQKLRSVACKERVVNHEIIKIISNKWREYFCMNYFSVHKQWPSMDIDPSAPSVPLINALRTQTAITPMHPGYALKDWGYITFLQNFTIPDKFELNDLIADKSSSLPYSGLRNSCMLHGNIGPSYMRSVLLQFLDDNFPPPAVFLRDIDQNGFHPDDNVIGLFPKERELKIECRLFGLLPLRKRLYVVLTEALIADNLFRYFPEITMTFDSVTLQTKIHTNTRAQSRFKRQGFHTVIVNTDFSKWNSNMREEETNILFGDLDNLFGFKNVISRTHSMFNESTMYLADNTYLPINPHGDWIVDPRVWTNHLGGIEGLRQKGWTLITVVLLKYIAELNNIDCQLMGQGDNQVLILNYPIEHPVELHERHRRFLENLNNYLSHFGPPLKLEETWSSSCFFAYGKTPILNGTPLSMSLKKICRSNRLTNEGIQSLSSTLSSIEANAAAATSSDLDPVIPFVIGRLETVGAFRLHLAHPFYSDKSMAVKSEYSGVRVPVAGQSREYKVHLSDYDEDLINNIGITHLALLSIFPSILGGYPTLQLHDLINHGHPDPLTSAIWGLKTLYLSLPAGLDYFRNKILKMLSPILSDDVNYEMLFEDPLSVNLLHPSSGSEKVKRMVFNSLCESVNVKNRLFVEFIQLAKEEQGPLANLLASGTPCNPRIGNAILQSTVTGRSWAVVKKIINTSTLIGLTMRTRFSGDKGDPDEAEFLRTRRPSSFPRLFLSYEENFYNGVVTQIYSTIPEATKFDMGNGCSTLWAQKLRNDSWHKEITGVTVAVPQELFKWYPTQGFGCETEEHPMNEAGYIRVRSDLDPLILSQIGFNSAQLPLGPYKPFFGSSTKNKVKYEGGELRSVAPPILSSALLCLSLVGWATEEDSNLTQLIFGLMSCLTDLNPRSCIPEASSISGSVEHRFQDQRTSHRSSLSILWTISSHLSVFTSNFHPENLPHLRGSYNYNFSFQTCFTYISSMFSFLVNLSPTKVSQSYHLHVDCITCVQPVYEGTLDIEDPKTVLNHLLKKVDKNNPYCWIPKESLMIGLSEKPQEYWQSSSWDEIISAEDALTESCVEFYLKEYSVPTLSGYRDQTYRESSEVIPVVVSLSLDLDRFLERLSVIMFYQYIYMKAGSFSQKRPSFEEISRSFHLDLQMYPAHWYRGMESILLNMSEIFKMTLKDPFVELPKGTPPSYEEKNHYFKRLHHSVARKVINHSHLQIHINSWNPQCSLRSGLLYFHPVLRGILSEILSTPACLNDISWKTLKHIRESIASLPASHVVNSNTKISSLPMPESTSTERAHLRHLENQLRGKNYSGTFDHFSKKIPKTICSSRAPKQNGIGPVNLDLPSSCRIIYLSQTHLMSRQPTILPRITLDLPAIDLINHFYKTDSVITTASYKPLSILNELKRRDFININTPVPIVVLGDGVGGYSLLVGRIFPSCPIFYNTLFDVEKLSSVGLDNFIPAALALSSDIFNRVIHLDVNTEGISDILHPDFPKTLLHAVPQSYLVLCDAEGGGWEDPTKGIHIVQNIFNYMITSSTEIAIIKTYCSRLDMVWAQIGILKGLFQTVGIVRSDFSSINSSECFLVAAHRRSEIFQGKTQVLAVKKHLRVSCGYGSIQDFIGFTKHVRSNSETFAGSAQKNSEVYSLALQDDNWSSCAKIHLESMLKDLNPLESKFPESAIKHWRSVIQLVRFTHNVAKRFQASFLTDAIWYKVAREYLLVLSVLIKNQYHLFLWRDFVTTGHISFYGSVDGSWSVVFRSQPHVGSGSVSKPLSQIMKGSRLKELLVTAGRLKKYNTYNVQFQQGITLENPSPYFAGEKKEWWSQLGRECHKLRFTPLKYRHFNELEGKYISAPLILTIPHGKKNRIKEDIDDSWGEILLDEQGNLVPLKRTLELSASSMKARRLMDGLRESLADNTEGRSGESSSDD</sequence>
<dbReference type="InterPro" id="IPR014023">
    <property type="entry name" value="Mononeg_RNA_pol_cat"/>
</dbReference>
<keyword evidence="5" id="KW-0696">RNA-directed RNA polymerase</keyword>
<reference evidence="5" key="1">
    <citation type="submission" date="2021-05" db="EMBL/GenBank/DDBJ databases">
        <authorList>
            <person name="Alioto T."/>
            <person name="Alioto T."/>
            <person name="Gomez Garrido J."/>
        </authorList>
    </citation>
    <scope>NUCLEOTIDE SEQUENCE</scope>
</reference>
<dbReference type="GO" id="GO:0005524">
    <property type="term" value="F:ATP binding"/>
    <property type="evidence" value="ECO:0007669"/>
    <property type="project" value="InterPro"/>
</dbReference>
<dbReference type="InterPro" id="IPR039530">
    <property type="entry name" value="L_methyltransferase_rhabdo"/>
</dbReference>
<dbReference type="PROSITE" id="PS50526">
    <property type="entry name" value="RDRP_SSRNA_NEG_NONSEG"/>
    <property type="match status" value="1"/>
</dbReference>
<dbReference type="Pfam" id="PF14314">
    <property type="entry name" value="Methyltrans_Mon_2nd"/>
    <property type="match status" value="1"/>
</dbReference>
<proteinExistence type="predicted"/>
<organism evidence="5">
    <name type="scientific">Cacopsylla melanoneura</name>
    <dbReference type="NCBI Taxonomy" id="428564"/>
    <lineage>
        <taxon>Eukaryota</taxon>
        <taxon>Metazoa</taxon>
        <taxon>Ecdysozoa</taxon>
        <taxon>Arthropoda</taxon>
        <taxon>Hexapoda</taxon>
        <taxon>Insecta</taxon>
        <taxon>Pterygota</taxon>
        <taxon>Neoptera</taxon>
        <taxon>Paraneoptera</taxon>
        <taxon>Hemiptera</taxon>
        <taxon>Sternorrhyncha</taxon>
        <taxon>Psylloidea</taxon>
        <taxon>Psyllidae</taxon>
        <taxon>Psyllinae</taxon>
        <taxon>Cacopsylla</taxon>
    </lineage>
</organism>
<dbReference type="EMBL" id="HBUF01055753">
    <property type="protein sequence ID" value="CAG6623827.1"/>
    <property type="molecule type" value="Transcribed_RNA"/>
</dbReference>
<dbReference type="EMBL" id="HBUF01055751">
    <property type="protein sequence ID" value="CAG6623819.1"/>
    <property type="molecule type" value="Transcribed_RNA"/>
</dbReference>
<dbReference type="EMBL" id="HBUF01055749">
    <property type="protein sequence ID" value="CAG6623809.1"/>
    <property type="molecule type" value="Transcribed_RNA"/>
</dbReference>
<evidence type="ECO:0000259" key="3">
    <source>
        <dbReference type="PROSITE" id="PS50526"/>
    </source>
</evidence>
<protein>
    <submittedName>
        <fullName evidence="5">RNA-directed RNA polymerase L</fullName>
    </submittedName>
</protein>
<dbReference type="PROSITE" id="PS51590">
    <property type="entry name" value="SAM_MT_MNV_L"/>
    <property type="match status" value="1"/>
</dbReference>
<feature type="domain" description="Mononegavirus-type SAM-dependent 2'-O-MTase" evidence="4">
    <location>
        <begin position="1720"/>
        <end position="1920"/>
    </location>
</feature>
<feature type="domain" description="RdRp catalytic" evidence="3">
    <location>
        <begin position="581"/>
        <end position="754"/>
    </location>
</feature>
<dbReference type="EMBL" id="HBUF01055752">
    <property type="protein sequence ID" value="CAG6623823.1"/>
    <property type="molecule type" value="Transcribed_RNA"/>
</dbReference>
<dbReference type="GO" id="GO:0016787">
    <property type="term" value="F:hydrolase activity"/>
    <property type="evidence" value="ECO:0007669"/>
    <property type="project" value="UniProtKB-KW"/>
</dbReference>